<evidence type="ECO:0000256" key="4">
    <source>
        <dbReference type="ARBA" id="ARBA00017719"/>
    </source>
</evidence>
<keyword evidence="5" id="KW-1003">Cell membrane</keyword>
<feature type="compositionally biased region" description="Basic residues" evidence="18">
    <location>
        <begin position="550"/>
        <end position="568"/>
    </location>
</feature>
<dbReference type="GO" id="GO:0019843">
    <property type="term" value="F:rRNA binding"/>
    <property type="evidence" value="ECO:0007669"/>
    <property type="project" value="UniProtKB-KW"/>
</dbReference>
<dbReference type="SMART" id="SM00316">
    <property type="entry name" value="S1"/>
    <property type="match status" value="1"/>
</dbReference>
<reference evidence="20" key="1">
    <citation type="submission" date="2020-10" db="EMBL/GenBank/DDBJ databases">
        <title>Microbiome of the Black Sea water column analyzed by genome centric metagenomics.</title>
        <authorList>
            <person name="Cabello-Yeves P.J."/>
            <person name="Callieri C."/>
            <person name="Picazo A."/>
            <person name="Mehrshad M."/>
            <person name="Haro-Moreno J.M."/>
            <person name="Roda-Garcia J."/>
            <person name="Dzembekova N."/>
            <person name="Slabakova V."/>
            <person name="Slabakova N."/>
            <person name="Moncheva S."/>
            <person name="Rodriguez-Valera F."/>
        </authorList>
    </citation>
    <scope>NUCLEOTIDE SEQUENCE</scope>
    <source>
        <strain evidence="20">BS30m-G43</strain>
    </source>
</reference>
<feature type="region of interest" description="Disordered" evidence="18">
    <location>
        <begin position="484"/>
        <end position="528"/>
    </location>
</feature>
<dbReference type="PANTHER" id="PTHR30001">
    <property type="entry name" value="RIBONUCLEASE"/>
    <property type="match status" value="1"/>
</dbReference>
<dbReference type="GO" id="GO:0004519">
    <property type="term" value="F:endonuclease activity"/>
    <property type="evidence" value="ECO:0007669"/>
    <property type="project" value="UniProtKB-KW"/>
</dbReference>
<keyword evidence="9" id="KW-0819">tRNA processing</keyword>
<keyword evidence="16" id="KW-0694">RNA-binding</keyword>
<dbReference type="GO" id="GO:0008033">
    <property type="term" value="P:tRNA processing"/>
    <property type="evidence" value="ECO:0007669"/>
    <property type="project" value="UniProtKB-KW"/>
</dbReference>
<keyword evidence="14" id="KW-0378">Hydrolase</keyword>
<feature type="domain" description="S1 motif" evidence="19">
    <location>
        <begin position="39"/>
        <end position="115"/>
    </location>
</feature>
<proteinExistence type="inferred from homology"/>
<evidence type="ECO:0000256" key="8">
    <source>
        <dbReference type="ARBA" id="ARBA00022552"/>
    </source>
</evidence>
<keyword evidence="6" id="KW-0963">Cytoplasm</keyword>
<keyword evidence="8" id="KW-0698">rRNA processing</keyword>
<dbReference type="SUPFAM" id="SSF50249">
    <property type="entry name" value="Nucleic acid-binding proteins"/>
    <property type="match status" value="1"/>
</dbReference>
<evidence type="ECO:0000256" key="9">
    <source>
        <dbReference type="ARBA" id="ARBA00022694"/>
    </source>
</evidence>
<evidence type="ECO:0000256" key="3">
    <source>
        <dbReference type="ARBA" id="ARBA00005663"/>
    </source>
</evidence>
<evidence type="ECO:0000256" key="11">
    <source>
        <dbReference type="ARBA" id="ARBA00022723"/>
    </source>
</evidence>
<evidence type="ECO:0000256" key="2">
    <source>
        <dbReference type="ARBA" id="ARBA00004496"/>
    </source>
</evidence>
<evidence type="ECO:0000256" key="18">
    <source>
        <dbReference type="SAM" id="MobiDB-lite"/>
    </source>
</evidence>
<dbReference type="InterPro" id="IPR019307">
    <property type="entry name" value="RNA-bd_AU-1/RNase_E/G"/>
</dbReference>
<evidence type="ECO:0000256" key="16">
    <source>
        <dbReference type="ARBA" id="ARBA00022884"/>
    </source>
</evidence>
<evidence type="ECO:0000256" key="13">
    <source>
        <dbReference type="ARBA" id="ARBA00022759"/>
    </source>
</evidence>
<dbReference type="GO" id="GO:0005737">
    <property type="term" value="C:cytoplasm"/>
    <property type="evidence" value="ECO:0007669"/>
    <property type="project" value="UniProtKB-SubCell"/>
</dbReference>
<dbReference type="InterPro" id="IPR003029">
    <property type="entry name" value="S1_domain"/>
</dbReference>
<feature type="compositionally biased region" description="Basic and acidic residues" evidence="18">
    <location>
        <begin position="595"/>
        <end position="609"/>
    </location>
</feature>
<gene>
    <name evidence="20" type="ORF">ISR29_00650</name>
</gene>
<keyword evidence="12" id="KW-0699">rRNA-binding</keyword>
<dbReference type="Gene3D" id="3.40.1260.20">
    <property type="entry name" value="Ribonuclease E, catalytic domain"/>
    <property type="match status" value="1"/>
</dbReference>
<evidence type="ECO:0000256" key="14">
    <source>
        <dbReference type="ARBA" id="ARBA00022801"/>
    </source>
</evidence>
<comment type="caution">
    <text evidence="20">The sequence shown here is derived from an EMBL/GenBank/DDBJ whole genome shotgun (WGS) entry which is preliminary data.</text>
</comment>
<comment type="subcellular location">
    <subcellularLocation>
        <location evidence="2">Cytoplasm</location>
    </subcellularLocation>
</comment>
<dbReference type="EMBL" id="JADHSG010000001">
    <property type="protein sequence ID" value="MBL6902695.1"/>
    <property type="molecule type" value="Genomic_DNA"/>
</dbReference>
<feature type="compositionally biased region" description="Basic residues" evidence="18">
    <location>
        <begin position="577"/>
        <end position="586"/>
    </location>
</feature>
<dbReference type="Pfam" id="PF20833">
    <property type="entry name" value="RNase_E_G_Thio"/>
    <property type="match status" value="1"/>
</dbReference>
<comment type="cofactor">
    <cofactor evidence="1">
        <name>Mg(2+)</name>
        <dbReference type="ChEBI" id="CHEBI:18420"/>
    </cofactor>
</comment>
<dbReference type="CDD" id="cd04453">
    <property type="entry name" value="S1_RNase_E"/>
    <property type="match status" value="1"/>
</dbReference>
<evidence type="ECO:0000256" key="12">
    <source>
        <dbReference type="ARBA" id="ARBA00022730"/>
    </source>
</evidence>
<organism evidence="20 21">
    <name type="scientific">SAR86 cluster bacterium</name>
    <dbReference type="NCBI Taxonomy" id="2030880"/>
    <lineage>
        <taxon>Bacteria</taxon>
        <taxon>Pseudomonadati</taxon>
        <taxon>Pseudomonadota</taxon>
        <taxon>Gammaproteobacteria</taxon>
        <taxon>SAR86 cluster</taxon>
    </lineage>
</organism>
<evidence type="ECO:0000256" key="5">
    <source>
        <dbReference type="ARBA" id="ARBA00022475"/>
    </source>
</evidence>
<comment type="similarity">
    <text evidence="3">Belongs to the RNase E/G family. RNase G subfamily.</text>
</comment>
<dbReference type="GO" id="GO:0046872">
    <property type="term" value="F:metal ion binding"/>
    <property type="evidence" value="ECO:0007669"/>
    <property type="project" value="UniProtKB-KW"/>
</dbReference>
<keyword evidence="17" id="KW-0472">Membrane</keyword>
<evidence type="ECO:0000259" key="19">
    <source>
        <dbReference type="PROSITE" id="PS50126"/>
    </source>
</evidence>
<dbReference type="Gene3D" id="2.40.50.140">
    <property type="entry name" value="Nucleic acid-binding proteins"/>
    <property type="match status" value="1"/>
</dbReference>
<keyword evidence="10" id="KW-0540">Nuclease</keyword>
<evidence type="ECO:0000313" key="20">
    <source>
        <dbReference type="EMBL" id="MBL6902695.1"/>
    </source>
</evidence>
<dbReference type="GO" id="GO:0004540">
    <property type="term" value="F:RNA nuclease activity"/>
    <property type="evidence" value="ECO:0007669"/>
    <property type="project" value="InterPro"/>
</dbReference>
<dbReference type="AlphaFoldDB" id="A0A937JA29"/>
<accession>A0A937JA29</accession>
<dbReference type="Proteomes" id="UP000705230">
    <property type="component" value="Unassembled WGS sequence"/>
</dbReference>
<keyword evidence="7" id="KW-0997">Cell inner membrane</keyword>
<dbReference type="NCBIfam" id="TIGR00757">
    <property type="entry name" value="RNaseEG"/>
    <property type="match status" value="1"/>
</dbReference>
<dbReference type="PROSITE" id="PS50126">
    <property type="entry name" value="S1"/>
    <property type="match status" value="1"/>
</dbReference>
<evidence type="ECO:0000256" key="7">
    <source>
        <dbReference type="ARBA" id="ARBA00022519"/>
    </source>
</evidence>
<dbReference type="InterPro" id="IPR048583">
    <property type="entry name" value="RNase_E_G_thioredoxin-like"/>
</dbReference>
<dbReference type="Pfam" id="PF00575">
    <property type="entry name" value="S1"/>
    <property type="match status" value="1"/>
</dbReference>
<dbReference type="InterPro" id="IPR004659">
    <property type="entry name" value="RNase_E/G"/>
</dbReference>
<sequence length="698" mass="78741">MKRILINSSYGNELRVALVDGAKLYDLDTELSDKTLLKGSIFKATVSRIESSLDAAFVNFGSERHGFLPLKDLSSEFYEKNKEGKRVCTLKEQQEIIVQVTKEERATKGAALTTQIALAGRFLVLIPNSDRAGGISRRISGEERDEIKEALKSLAIPEGMGAIVRTAGLGRSSEELSLDLAYLLALWGQISQTTDEAPSPSLIYRDDKLIVRVVKDYFRDDIEEILIDDQATYDEAKQFINAVIPDHADKVKYYDEEIPLFNRYQIESQIELAFQREISLPSGGSIVIDPTEAMTAVDVNSARSTKGKDIEDTAFQTNLEAAKEVARQLRLRDVGGLIVIDFIDMSETSNQEKVENAFRKAIHGDRARVQISGISRFGLLEISRQRLRPSLNETYDIEHVLVRGPRSLGQSILRIISEDSIKENTGEIHAFVPSDVASYLLNEKRNELTRIEKATETRIWVIADPYKARPYYKVIRIKASDVKPVDSYDMTPDSPTPSMDWRDDKNQSKGMKPLVNAITPPKMPKKAGPGVMQIIKKAFGMETKEEVKKKATKRKPYNRNNQQRKKTQNRNPNAKKPNSKPQHKKPNPNQTKNQVKKDDVKAEKKDSQNKHSKTKTVKNDSKSSQKQPKSQVTKTEPKKSLPKKQEVKERSNVNKETVKKVDDKKTEQKPKGLQPVASKPKKKAEVPTRAANDPRYKS</sequence>
<name>A0A937JA29_9GAMM</name>
<evidence type="ECO:0000256" key="17">
    <source>
        <dbReference type="ARBA" id="ARBA00023136"/>
    </source>
</evidence>
<evidence type="ECO:0000256" key="6">
    <source>
        <dbReference type="ARBA" id="ARBA00022490"/>
    </source>
</evidence>
<evidence type="ECO:0000313" key="21">
    <source>
        <dbReference type="Proteomes" id="UP000705230"/>
    </source>
</evidence>
<dbReference type="GO" id="GO:0016787">
    <property type="term" value="F:hydrolase activity"/>
    <property type="evidence" value="ECO:0007669"/>
    <property type="project" value="UniProtKB-KW"/>
</dbReference>
<dbReference type="PANTHER" id="PTHR30001:SF1">
    <property type="entry name" value="RIBONUCLEASE E_G-LIKE PROTEIN, CHLOROPLASTIC"/>
    <property type="match status" value="1"/>
</dbReference>
<evidence type="ECO:0000256" key="10">
    <source>
        <dbReference type="ARBA" id="ARBA00022722"/>
    </source>
</evidence>
<dbReference type="InterPro" id="IPR012340">
    <property type="entry name" value="NA-bd_OB-fold"/>
</dbReference>
<feature type="compositionally biased region" description="Basic and acidic residues" evidence="18">
    <location>
        <begin position="635"/>
        <end position="670"/>
    </location>
</feature>
<keyword evidence="13" id="KW-0255">Endonuclease</keyword>
<keyword evidence="15" id="KW-0460">Magnesium</keyword>
<evidence type="ECO:0000256" key="15">
    <source>
        <dbReference type="ARBA" id="ARBA00022842"/>
    </source>
</evidence>
<dbReference type="Pfam" id="PF10150">
    <property type="entry name" value="RNase_E_G"/>
    <property type="match status" value="1"/>
</dbReference>
<dbReference type="GO" id="GO:0006364">
    <property type="term" value="P:rRNA processing"/>
    <property type="evidence" value="ECO:0007669"/>
    <property type="project" value="UniProtKB-KW"/>
</dbReference>
<keyword evidence="11" id="KW-0479">Metal-binding</keyword>
<protein>
    <recommendedName>
        <fullName evidence="4">Ribonuclease G</fullName>
    </recommendedName>
</protein>
<evidence type="ECO:0000256" key="1">
    <source>
        <dbReference type="ARBA" id="ARBA00001946"/>
    </source>
</evidence>
<feature type="region of interest" description="Disordered" evidence="18">
    <location>
        <begin position="545"/>
        <end position="698"/>
    </location>
</feature>